<evidence type="ECO:0008006" key="4">
    <source>
        <dbReference type="Google" id="ProtNLM"/>
    </source>
</evidence>
<evidence type="ECO:0000313" key="3">
    <source>
        <dbReference type="Proteomes" id="UP000583266"/>
    </source>
</evidence>
<protein>
    <recommendedName>
        <fullName evidence="4">Secretin/TonB short N-terminal domain-containing protein</fullName>
    </recommendedName>
</protein>
<proteinExistence type="predicted"/>
<reference evidence="2 3" key="1">
    <citation type="submission" date="2020-04" db="EMBL/GenBank/DDBJ databases">
        <title>Chitinophaga sp. G-6-1-13 sp. nov., isolated from soil.</title>
        <authorList>
            <person name="Dahal R.H."/>
            <person name="Chaudhary D.K."/>
        </authorList>
    </citation>
    <scope>NUCLEOTIDE SEQUENCE [LARGE SCALE GENOMIC DNA]</scope>
    <source>
        <strain evidence="2 3">G-6-1-13</strain>
    </source>
</reference>
<dbReference type="AlphaFoldDB" id="A0A848GPJ1"/>
<dbReference type="RefSeq" id="WP_169227620.1">
    <property type="nucleotide sequence ID" value="NZ_JABBGC010000003.1"/>
</dbReference>
<gene>
    <name evidence="2" type="ORF">HHL17_25235</name>
</gene>
<feature type="region of interest" description="Disordered" evidence="1">
    <location>
        <begin position="274"/>
        <end position="311"/>
    </location>
</feature>
<feature type="compositionally biased region" description="Polar residues" evidence="1">
    <location>
        <begin position="145"/>
        <end position="168"/>
    </location>
</feature>
<accession>A0A848GPJ1</accession>
<name>A0A848GPJ1_9BACT</name>
<feature type="compositionally biased region" description="Polar residues" evidence="1">
    <location>
        <begin position="278"/>
        <end position="307"/>
    </location>
</feature>
<keyword evidence="3" id="KW-1185">Reference proteome</keyword>
<dbReference type="EMBL" id="JABBGC010000003">
    <property type="protein sequence ID" value="NML40525.1"/>
    <property type="molecule type" value="Genomic_DNA"/>
</dbReference>
<evidence type="ECO:0000313" key="2">
    <source>
        <dbReference type="EMBL" id="NML40525.1"/>
    </source>
</evidence>
<sequence>MSHAELKKTKFLSAAPAVVGRWLLTIFLFTGAVQGYSQSSAVDLRKNITIPAGEMPLDKLLNAVGQQTGARFSLNTRKFPPSRLIHIHKKIQPLGVLLEDIQQQTGISYRLLGGHVIFVDAPPVRQAVPVVAPSKPAAAVKQQATSRKTAATSRNNKQAADQTGNNPATAALPQVPVLKVDSVVAHQPSPDSVIIRPDTLKTAIAAKRKDSLLQRQDSGLLNLSLRKSPEGQKEKNRWGIGNIGFPGKGEGIFPPLDTSTKKEAAPPLTAEAIRKQPAATNPQQKTTTASEATATQHAGITANNTRNKGIGNKREHSFFLTNWFRRSNSSFTGIRNSSDGPRPGLIPFVSAGVTLEESFIINGHLQAGMPFLYGIASWGTGGGASGLRYGAGTSVRLGEDWRIHFQGTTGRMQFDYDSSIFVQKQIRMQWHKLALIGERRLNDHFGVQGGISLNILNSEYYTFNEPTPLGRREEEALKDVRYFKPLYTISDNFSTSEPQNRKMWIGIQLGVFYRLDFRRK</sequence>
<organism evidence="2 3">
    <name type="scientific">Chitinophaga fulva</name>
    <dbReference type="NCBI Taxonomy" id="2728842"/>
    <lineage>
        <taxon>Bacteria</taxon>
        <taxon>Pseudomonadati</taxon>
        <taxon>Bacteroidota</taxon>
        <taxon>Chitinophagia</taxon>
        <taxon>Chitinophagales</taxon>
        <taxon>Chitinophagaceae</taxon>
        <taxon>Chitinophaga</taxon>
    </lineage>
</organism>
<dbReference type="Proteomes" id="UP000583266">
    <property type="component" value="Unassembled WGS sequence"/>
</dbReference>
<comment type="caution">
    <text evidence="2">The sequence shown here is derived from an EMBL/GenBank/DDBJ whole genome shotgun (WGS) entry which is preliminary data.</text>
</comment>
<evidence type="ECO:0000256" key="1">
    <source>
        <dbReference type="SAM" id="MobiDB-lite"/>
    </source>
</evidence>
<feature type="region of interest" description="Disordered" evidence="1">
    <location>
        <begin position="139"/>
        <end position="171"/>
    </location>
</feature>